<dbReference type="PANTHER" id="PTHR47359:SF3">
    <property type="entry name" value="NLP_P60 DOMAIN-CONTAINING PROTEIN-RELATED"/>
    <property type="match status" value="1"/>
</dbReference>
<feature type="domain" description="NlpC/P60" evidence="7">
    <location>
        <begin position="209"/>
        <end position="327"/>
    </location>
</feature>
<dbReference type="PANTHER" id="PTHR47359">
    <property type="entry name" value="PEPTIDOGLYCAN DL-ENDOPEPTIDASE CWLO"/>
    <property type="match status" value="1"/>
</dbReference>
<dbReference type="Pfam" id="PF00877">
    <property type="entry name" value="NLPC_P60"/>
    <property type="match status" value="1"/>
</dbReference>
<dbReference type="Proteomes" id="UP000319213">
    <property type="component" value="Unassembled WGS sequence"/>
</dbReference>
<dbReference type="RefSeq" id="WP_142260052.1">
    <property type="nucleotide sequence ID" value="NZ_BMPV01000001.1"/>
</dbReference>
<keyword evidence="5" id="KW-0175">Coiled coil</keyword>
<comment type="similarity">
    <text evidence="1">Belongs to the peptidase C40 family.</text>
</comment>
<reference evidence="8 9" key="1">
    <citation type="submission" date="2019-06" db="EMBL/GenBank/DDBJ databases">
        <title>Sequencing the genomes of 1000 actinobacteria strains.</title>
        <authorList>
            <person name="Klenk H.-P."/>
        </authorList>
    </citation>
    <scope>NUCLEOTIDE SEQUENCE [LARGE SCALE GENOMIC DNA]</scope>
    <source>
        <strain evidence="8 9">DSM 43186</strain>
    </source>
</reference>
<evidence type="ECO:0000256" key="4">
    <source>
        <dbReference type="ARBA" id="ARBA00022807"/>
    </source>
</evidence>
<keyword evidence="4" id="KW-0788">Thiol protease</keyword>
<comment type="caution">
    <text evidence="8">The sequence shown here is derived from an EMBL/GenBank/DDBJ whole genome shotgun (WGS) entry which is preliminary data.</text>
</comment>
<dbReference type="GO" id="GO:0006508">
    <property type="term" value="P:proteolysis"/>
    <property type="evidence" value="ECO:0007669"/>
    <property type="project" value="UniProtKB-KW"/>
</dbReference>
<evidence type="ECO:0000259" key="7">
    <source>
        <dbReference type="PROSITE" id="PS51935"/>
    </source>
</evidence>
<dbReference type="AlphaFoldDB" id="A0A543IZY5"/>
<feature type="signal peptide" evidence="6">
    <location>
        <begin position="1"/>
        <end position="30"/>
    </location>
</feature>
<evidence type="ECO:0000256" key="6">
    <source>
        <dbReference type="SAM" id="SignalP"/>
    </source>
</evidence>
<keyword evidence="6" id="KW-0732">Signal</keyword>
<proteinExistence type="inferred from homology"/>
<evidence type="ECO:0000256" key="2">
    <source>
        <dbReference type="ARBA" id="ARBA00022670"/>
    </source>
</evidence>
<dbReference type="SUPFAM" id="SSF54001">
    <property type="entry name" value="Cysteine proteinases"/>
    <property type="match status" value="1"/>
</dbReference>
<keyword evidence="9" id="KW-1185">Reference proteome</keyword>
<evidence type="ECO:0000256" key="3">
    <source>
        <dbReference type="ARBA" id="ARBA00022801"/>
    </source>
</evidence>
<gene>
    <name evidence="8" type="ORF">FHX40_2857</name>
</gene>
<evidence type="ECO:0000256" key="5">
    <source>
        <dbReference type="SAM" id="Coils"/>
    </source>
</evidence>
<dbReference type="GO" id="GO:0008234">
    <property type="term" value="F:cysteine-type peptidase activity"/>
    <property type="evidence" value="ECO:0007669"/>
    <property type="project" value="UniProtKB-KW"/>
</dbReference>
<accession>A0A543IZY5</accession>
<feature type="coiled-coil region" evidence="5">
    <location>
        <begin position="137"/>
        <end position="188"/>
    </location>
</feature>
<dbReference type="InterPro" id="IPR038765">
    <property type="entry name" value="Papain-like_cys_pep_sf"/>
</dbReference>
<feature type="coiled-coil region" evidence="5">
    <location>
        <begin position="36"/>
        <end position="91"/>
    </location>
</feature>
<evidence type="ECO:0000256" key="1">
    <source>
        <dbReference type="ARBA" id="ARBA00007074"/>
    </source>
</evidence>
<name>A0A543IZY5_9ACTN</name>
<dbReference type="InterPro" id="IPR000064">
    <property type="entry name" value="NLP_P60_dom"/>
</dbReference>
<keyword evidence="3 8" id="KW-0378">Hydrolase</keyword>
<protein>
    <submittedName>
        <fullName evidence="8">Cell wall-associated NlpC family hydrolase</fullName>
    </submittedName>
</protein>
<dbReference type="PROSITE" id="PS51935">
    <property type="entry name" value="NLPC_P60"/>
    <property type="match status" value="1"/>
</dbReference>
<sequence>MWHRRVPLAVGLSAAMVVAFQAGLAGPAMAEPRPTIAEAKAKLKKLEDKADLAVERYNEANERWKKTRKKYQELNADLKERQERVDRMRADIRSLVATAYSEGDIGIAGITGAGDPQRALSGIATLTQLSAARAEALKGFEQAVKELEQRRDEAKKAMKEAEEDREDFRRKKIEVEKLVREQERLLRRLGTYKTGDPNSAGMRYTGPASGNARVALQFAFAQIGKPYRYGGTGPGAWDCSGLTQAAWRAAGVELPRTTTQQWAWGASRRVPLDALQPGDLVFSRSLGHVGLYIGGGKMVHAPRTGDVVKITTLSAYGMHRLLGGVRP</sequence>
<dbReference type="Gene3D" id="6.10.250.3150">
    <property type="match status" value="1"/>
</dbReference>
<dbReference type="OrthoDB" id="3209655at2"/>
<dbReference type="InterPro" id="IPR051794">
    <property type="entry name" value="PG_Endopeptidase_C40"/>
</dbReference>
<feature type="chain" id="PRO_5022028210" evidence="6">
    <location>
        <begin position="31"/>
        <end position="327"/>
    </location>
</feature>
<evidence type="ECO:0000313" key="8">
    <source>
        <dbReference type="EMBL" id="TQM76132.1"/>
    </source>
</evidence>
<evidence type="ECO:0000313" key="9">
    <source>
        <dbReference type="Proteomes" id="UP000319213"/>
    </source>
</evidence>
<organism evidence="8 9">
    <name type="scientific">Thermopolyspora flexuosa</name>
    <dbReference type="NCBI Taxonomy" id="103836"/>
    <lineage>
        <taxon>Bacteria</taxon>
        <taxon>Bacillati</taxon>
        <taxon>Actinomycetota</taxon>
        <taxon>Actinomycetes</taxon>
        <taxon>Streptosporangiales</taxon>
        <taxon>Streptosporangiaceae</taxon>
        <taxon>Thermopolyspora</taxon>
    </lineage>
</organism>
<dbReference type="Gene3D" id="3.90.1720.10">
    <property type="entry name" value="endopeptidase domain like (from Nostoc punctiforme)"/>
    <property type="match status" value="1"/>
</dbReference>
<dbReference type="EMBL" id="VFPQ01000001">
    <property type="protein sequence ID" value="TQM76132.1"/>
    <property type="molecule type" value="Genomic_DNA"/>
</dbReference>
<keyword evidence="2" id="KW-0645">Protease</keyword>